<proteinExistence type="predicted"/>
<dbReference type="EMBL" id="BAABUK010000010">
    <property type="protein sequence ID" value="GAA5811462.1"/>
    <property type="molecule type" value="Genomic_DNA"/>
</dbReference>
<dbReference type="Gene3D" id="4.10.280.10">
    <property type="entry name" value="Helix-loop-helix DNA-binding domain"/>
    <property type="match status" value="1"/>
</dbReference>
<dbReference type="Proteomes" id="UP001473302">
    <property type="component" value="Unassembled WGS sequence"/>
</dbReference>
<organism evidence="2 3">
    <name type="scientific">Mucor flavus</name>
    <dbReference type="NCBI Taxonomy" id="439312"/>
    <lineage>
        <taxon>Eukaryota</taxon>
        <taxon>Fungi</taxon>
        <taxon>Fungi incertae sedis</taxon>
        <taxon>Mucoromycota</taxon>
        <taxon>Mucoromycotina</taxon>
        <taxon>Mucoromycetes</taxon>
        <taxon>Mucorales</taxon>
        <taxon>Mucorineae</taxon>
        <taxon>Mucoraceae</taxon>
        <taxon>Mucor</taxon>
    </lineage>
</organism>
<feature type="region of interest" description="Disordered" evidence="1">
    <location>
        <begin position="26"/>
        <end position="69"/>
    </location>
</feature>
<evidence type="ECO:0000313" key="3">
    <source>
        <dbReference type="Proteomes" id="UP001473302"/>
    </source>
</evidence>
<evidence type="ECO:0008006" key="4">
    <source>
        <dbReference type="Google" id="ProtNLM"/>
    </source>
</evidence>
<protein>
    <recommendedName>
        <fullName evidence="4">BHLH domain-containing protein</fullName>
    </recommendedName>
</protein>
<evidence type="ECO:0000313" key="2">
    <source>
        <dbReference type="EMBL" id="GAA5811462.1"/>
    </source>
</evidence>
<accession>A0ABP9YX96</accession>
<dbReference type="InterPro" id="IPR036638">
    <property type="entry name" value="HLH_DNA-bd_sf"/>
</dbReference>
<reference evidence="2 3" key="1">
    <citation type="submission" date="2024-04" db="EMBL/GenBank/DDBJ databases">
        <title>genome sequences of Mucor flavus KT1a and Helicostylum pulchrum KT1b strains isolated from the surface of a dry-aged beef.</title>
        <authorList>
            <person name="Toyotome T."/>
            <person name="Hosono M."/>
            <person name="Torimaru M."/>
            <person name="Fukuda K."/>
            <person name="Mikami N."/>
        </authorList>
    </citation>
    <scope>NUCLEOTIDE SEQUENCE [LARGE SCALE GENOMIC DNA]</scope>
    <source>
        <strain evidence="2 3">KT1a</strain>
    </source>
</reference>
<evidence type="ECO:0000256" key="1">
    <source>
        <dbReference type="SAM" id="MobiDB-lite"/>
    </source>
</evidence>
<comment type="caution">
    <text evidence="2">The sequence shown here is derived from an EMBL/GenBank/DDBJ whole genome shotgun (WGS) entry which is preliminary data.</text>
</comment>
<gene>
    <name evidence="2" type="ORF">MFLAVUS_004899</name>
</gene>
<sequence>MDSSTGYPTASTINLYNIHLQQQRHQNQLQVQYPQQQQQQQQHQHHQQQNPPLHHHHHHQFSDPNTPSELVWENHKKHANSKSSYILSPPEDHDCNYRQQHYQAQHNIYYNNDKSAPVNEFYRENPNPVKTEDTSSLFIDSSLHRQPILTTNMHAREDNMSESSSNNTVPSVDSTIYKKTPVNRKQVVKTDVKKSLGQLLPDNMREGKLNKGSILKGSVVYIHMLNEQLSKYKERLESLQYEAANISSISARTSI</sequence>
<dbReference type="SUPFAM" id="SSF47459">
    <property type="entry name" value="HLH, helix-loop-helix DNA-binding domain"/>
    <property type="match status" value="1"/>
</dbReference>
<feature type="compositionally biased region" description="Low complexity" evidence="1">
    <location>
        <begin position="26"/>
        <end position="52"/>
    </location>
</feature>
<keyword evidence="3" id="KW-1185">Reference proteome</keyword>
<name>A0ABP9YX96_9FUNG</name>